<gene>
    <name evidence="2" type="primary">20353260</name>
    <name evidence="1" type="ORF">GGTG_12802</name>
</gene>
<evidence type="ECO:0000313" key="1">
    <source>
        <dbReference type="EMBL" id="EJT69919.1"/>
    </source>
</evidence>
<dbReference type="HOGENOM" id="CLU_2941892_0_0_1"/>
<reference evidence="2" key="5">
    <citation type="submission" date="2018-04" db="UniProtKB">
        <authorList>
            <consortium name="EnsemblFungi"/>
        </authorList>
    </citation>
    <scope>IDENTIFICATION</scope>
    <source>
        <strain evidence="2">R3-111a-1</strain>
    </source>
</reference>
<dbReference type="EMBL" id="GL385403">
    <property type="protein sequence ID" value="EJT69919.1"/>
    <property type="molecule type" value="Genomic_DNA"/>
</dbReference>
<keyword evidence="3" id="KW-1185">Reference proteome</keyword>
<dbReference type="GeneID" id="20353260"/>
<reference evidence="3" key="1">
    <citation type="submission" date="2010-07" db="EMBL/GenBank/DDBJ databases">
        <title>The genome sequence of Gaeumannomyces graminis var. tritici strain R3-111a-1.</title>
        <authorList>
            <consortium name="The Broad Institute Genome Sequencing Platform"/>
            <person name="Ma L.-J."/>
            <person name="Dead R."/>
            <person name="Young S."/>
            <person name="Zeng Q."/>
            <person name="Koehrsen M."/>
            <person name="Alvarado L."/>
            <person name="Berlin A."/>
            <person name="Chapman S.B."/>
            <person name="Chen Z."/>
            <person name="Freedman E."/>
            <person name="Gellesch M."/>
            <person name="Goldberg J."/>
            <person name="Griggs A."/>
            <person name="Gujja S."/>
            <person name="Heilman E.R."/>
            <person name="Heiman D."/>
            <person name="Hepburn T."/>
            <person name="Howarth C."/>
            <person name="Jen D."/>
            <person name="Larson L."/>
            <person name="Mehta T."/>
            <person name="Neiman D."/>
            <person name="Pearson M."/>
            <person name="Roberts A."/>
            <person name="Saif S."/>
            <person name="Shea T."/>
            <person name="Shenoy N."/>
            <person name="Sisk P."/>
            <person name="Stolte C."/>
            <person name="Sykes S."/>
            <person name="Walk T."/>
            <person name="White J."/>
            <person name="Yandava C."/>
            <person name="Haas B."/>
            <person name="Nusbaum C."/>
            <person name="Birren B."/>
        </authorList>
    </citation>
    <scope>NUCLEOTIDE SEQUENCE [LARGE SCALE GENOMIC DNA]</scope>
    <source>
        <strain evidence="3">R3-111a-1</strain>
    </source>
</reference>
<dbReference type="VEuPathDB" id="FungiDB:GGTG_12802"/>
<accession>J3PH22</accession>
<dbReference type="Proteomes" id="UP000006039">
    <property type="component" value="Unassembled WGS sequence"/>
</dbReference>
<reference evidence="1" key="2">
    <citation type="submission" date="2010-07" db="EMBL/GenBank/DDBJ databases">
        <authorList>
            <consortium name="The Broad Institute Genome Sequencing Platform"/>
            <consortium name="Broad Institute Genome Sequencing Center for Infectious Disease"/>
            <person name="Ma L.-J."/>
            <person name="Dead R."/>
            <person name="Young S."/>
            <person name="Zeng Q."/>
            <person name="Koehrsen M."/>
            <person name="Alvarado L."/>
            <person name="Berlin A."/>
            <person name="Chapman S.B."/>
            <person name="Chen Z."/>
            <person name="Freedman E."/>
            <person name="Gellesch M."/>
            <person name="Goldberg J."/>
            <person name="Griggs A."/>
            <person name="Gujja S."/>
            <person name="Heilman E.R."/>
            <person name="Heiman D."/>
            <person name="Hepburn T."/>
            <person name="Howarth C."/>
            <person name="Jen D."/>
            <person name="Larson L."/>
            <person name="Mehta T."/>
            <person name="Neiman D."/>
            <person name="Pearson M."/>
            <person name="Roberts A."/>
            <person name="Saif S."/>
            <person name="Shea T."/>
            <person name="Shenoy N."/>
            <person name="Sisk P."/>
            <person name="Stolte C."/>
            <person name="Sykes S."/>
            <person name="Walk T."/>
            <person name="White J."/>
            <person name="Yandava C."/>
            <person name="Haas B."/>
            <person name="Nusbaum C."/>
            <person name="Birren B."/>
        </authorList>
    </citation>
    <scope>NUCLEOTIDE SEQUENCE</scope>
    <source>
        <strain evidence="1">R3-111a-1</strain>
    </source>
</reference>
<proteinExistence type="predicted"/>
<organism evidence="1">
    <name type="scientific">Gaeumannomyces tritici (strain R3-111a-1)</name>
    <name type="common">Wheat and barley take-all root rot fungus</name>
    <name type="synonym">Gaeumannomyces graminis var. tritici</name>
    <dbReference type="NCBI Taxonomy" id="644352"/>
    <lineage>
        <taxon>Eukaryota</taxon>
        <taxon>Fungi</taxon>
        <taxon>Dikarya</taxon>
        <taxon>Ascomycota</taxon>
        <taxon>Pezizomycotina</taxon>
        <taxon>Sordariomycetes</taxon>
        <taxon>Sordariomycetidae</taxon>
        <taxon>Magnaporthales</taxon>
        <taxon>Magnaporthaceae</taxon>
        <taxon>Gaeumannomyces</taxon>
    </lineage>
</organism>
<evidence type="ECO:0000313" key="2">
    <source>
        <dbReference type="EnsemblFungi" id="EJT69919"/>
    </source>
</evidence>
<name>J3PH22_GAET3</name>
<protein>
    <submittedName>
        <fullName evidence="1 2">Uncharacterized protein</fullName>
    </submittedName>
</protein>
<dbReference type="EnsemblFungi" id="EJT69919">
    <property type="protein sequence ID" value="EJT69919"/>
    <property type="gene ID" value="GGTG_12802"/>
</dbReference>
<dbReference type="RefSeq" id="XP_009228967.1">
    <property type="nucleotide sequence ID" value="XM_009230703.1"/>
</dbReference>
<evidence type="ECO:0000313" key="3">
    <source>
        <dbReference type="Proteomes" id="UP000006039"/>
    </source>
</evidence>
<reference evidence="2" key="4">
    <citation type="journal article" date="2015" name="G3 (Bethesda)">
        <title>Genome sequences of three phytopathogenic species of the Magnaporthaceae family of fungi.</title>
        <authorList>
            <person name="Okagaki L.H."/>
            <person name="Nunes C.C."/>
            <person name="Sailsbery J."/>
            <person name="Clay B."/>
            <person name="Brown D."/>
            <person name="John T."/>
            <person name="Oh Y."/>
            <person name="Young N."/>
            <person name="Fitzgerald M."/>
            <person name="Haas B.J."/>
            <person name="Zeng Q."/>
            <person name="Young S."/>
            <person name="Adiconis X."/>
            <person name="Fan L."/>
            <person name="Levin J.Z."/>
            <person name="Mitchell T.K."/>
            <person name="Okubara P.A."/>
            <person name="Farman M.L."/>
            <person name="Kohn L.M."/>
            <person name="Birren B."/>
            <person name="Ma L.-J."/>
            <person name="Dean R.A."/>
        </authorList>
    </citation>
    <scope>NUCLEOTIDE SEQUENCE</scope>
    <source>
        <strain evidence="2">R3-111a-1</strain>
    </source>
</reference>
<dbReference type="AlphaFoldDB" id="J3PH22"/>
<reference evidence="1" key="3">
    <citation type="submission" date="2010-09" db="EMBL/GenBank/DDBJ databases">
        <title>Annotation of Gaeumannomyces graminis var. tritici R3-111a-1.</title>
        <authorList>
            <consortium name="The Broad Institute Genome Sequencing Platform"/>
            <person name="Ma L.-J."/>
            <person name="Dead R."/>
            <person name="Young S.K."/>
            <person name="Zeng Q."/>
            <person name="Gargeya S."/>
            <person name="Fitzgerald M."/>
            <person name="Haas B."/>
            <person name="Abouelleil A."/>
            <person name="Alvarado L."/>
            <person name="Arachchi H.M."/>
            <person name="Berlin A."/>
            <person name="Brown A."/>
            <person name="Chapman S.B."/>
            <person name="Chen Z."/>
            <person name="Dunbar C."/>
            <person name="Freedman E."/>
            <person name="Gearin G."/>
            <person name="Gellesch M."/>
            <person name="Goldberg J."/>
            <person name="Griggs A."/>
            <person name="Gujja S."/>
            <person name="Heiman D."/>
            <person name="Howarth C."/>
            <person name="Larson L."/>
            <person name="Lui A."/>
            <person name="MacDonald P.J.P."/>
            <person name="Mehta T."/>
            <person name="Montmayeur A."/>
            <person name="Murphy C."/>
            <person name="Neiman D."/>
            <person name="Pearson M."/>
            <person name="Priest M."/>
            <person name="Roberts A."/>
            <person name="Saif S."/>
            <person name="Shea T."/>
            <person name="Shenoy N."/>
            <person name="Sisk P."/>
            <person name="Stolte C."/>
            <person name="Sykes S."/>
            <person name="Yandava C."/>
            <person name="Wortman J."/>
            <person name="Nusbaum C."/>
            <person name="Birren B."/>
        </authorList>
    </citation>
    <scope>NUCLEOTIDE SEQUENCE</scope>
    <source>
        <strain evidence="1">R3-111a-1</strain>
    </source>
</reference>
<sequence length="60" mass="6604">MAQDCWHYDVLDGDYAAVVVANVGVIPSRARGPFAMMEAEIRCRFSTQTPTKGRFDPIAA</sequence>